<gene>
    <name evidence="1" type="ORF">N1032_26770</name>
</gene>
<reference evidence="1" key="1">
    <citation type="submission" date="2022-08" db="EMBL/GenBank/DDBJ databases">
        <authorList>
            <person name="Deng Y."/>
            <person name="Han X.-F."/>
            <person name="Zhang Y.-Q."/>
        </authorList>
    </citation>
    <scope>NUCLEOTIDE SEQUENCE</scope>
    <source>
        <strain evidence="1">CPCC 203386</strain>
    </source>
</reference>
<dbReference type="EMBL" id="JANLCJ010000615">
    <property type="protein sequence ID" value="MCS5737339.1"/>
    <property type="molecule type" value="Genomic_DNA"/>
</dbReference>
<organism evidence="1 2">
    <name type="scientific">Herbiconiux daphne</name>
    <dbReference type="NCBI Taxonomy" id="2970914"/>
    <lineage>
        <taxon>Bacteria</taxon>
        <taxon>Bacillati</taxon>
        <taxon>Actinomycetota</taxon>
        <taxon>Actinomycetes</taxon>
        <taxon>Micrococcales</taxon>
        <taxon>Microbacteriaceae</taxon>
        <taxon>Herbiconiux</taxon>
    </lineage>
</organism>
<evidence type="ECO:0000313" key="1">
    <source>
        <dbReference type="EMBL" id="MCS5737339.1"/>
    </source>
</evidence>
<keyword evidence="2" id="KW-1185">Reference proteome</keyword>
<feature type="non-terminal residue" evidence="1">
    <location>
        <position position="1"/>
    </location>
</feature>
<protein>
    <submittedName>
        <fullName evidence="1">Uncharacterized protein</fullName>
    </submittedName>
</protein>
<sequence length="97" mass="11157">KADRLVYVDVVEHMILHALIAFETNHEFGIDGYVDHLAPRVLGWYVEDRPQTAKEKREHSTKPRKKKAFLKPLDALEILSVTEAIINISKPKEETHA</sequence>
<name>A0ABT2HBM0_9MICO</name>
<accession>A0ABT2HBM0</accession>
<comment type="caution">
    <text evidence="1">The sequence shown here is derived from an EMBL/GenBank/DDBJ whole genome shotgun (WGS) entry which is preliminary data.</text>
</comment>
<evidence type="ECO:0000313" key="2">
    <source>
        <dbReference type="Proteomes" id="UP001165586"/>
    </source>
</evidence>
<proteinExistence type="predicted"/>
<dbReference type="Proteomes" id="UP001165586">
    <property type="component" value="Unassembled WGS sequence"/>
</dbReference>